<keyword evidence="3" id="KW-1185">Reference proteome</keyword>
<reference evidence="3" key="1">
    <citation type="submission" date="2015-06" db="EMBL/GenBank/DDBJ databases">
        <authorList>
            <person name="Bertelli C."/>
        </authorList>
    </citation>
    <scope>NUCLEOTIDE SEQUENCE [LARGE SCALE GENOMIC DNA]</scope>
    <source>
        <strain evidence="3">CRIB-30</strain>
    </source>
</reference>
<organism evidence="2 3">
    <name type="scientific">Estrella lausannensis</name>
    <dbReference type="NCBI Taxonomy" id="483423"/>
    <lineage>
        <taxon>Bacteria</taxon>
        <taxon>Pseudomonadati</taxon>
        <taxon>Chlamydiota</taxon>
        <taxon>Chlamydiia</taxon>
        <taxon>Parachlamydiales</taxon>
        <taxon>Candidatus Criblamydiaceae</taxon>
        <taxon>Estrella</taxon>
    </lineage>
</organism>
<dbReference type="InterPro" id="IPR001173">
    <property type="entry name" value="Glyco_trans_2-like"/>
</dbReference>
<sequence length="284" mass="32163">MNVRGKTGSVAVIIVTHNSERFIYKAWESLEKQTKKADKIVIVDSGSKDKQYLAPFGQKENGRLILAGDDIGFCKGNNIGYQALAPEYDYILLLNPDAFLFPDFIEKAVSFMEEESNKKCGAVSGTLLGYDIDQDKPTGRYDSTGIFRSLWGSYGDRGQGKRVGESSLNGVEEVPAICGALMFLRAEALAGLGQKREIFDESFFMYKEDIDLSFRLRRKGWSILFNPKLSAYHCRGWNPDRSKMPRQFRLCSAVNEMRINWRMRSPLGVAYSSCKYLFVKMLDL</sequence>
<dbReference type="EMBL" id="CWGJ01000019">
    <property type="protein sequence ID" value="CRX38770.1"/>
    <property type="molecule type" value="Genomic_DNA"/>
</dbReference>
<dbReference type="CDD" id="cd04186">
    <property type="entry name" value="GT_2_like_c"/>
    <property type="match status" value="1"/>
</dbReference>
<gene>
    <name evidence="2" type="ORF">ELAC_1434</name>
</gene>
<dbReference type="SUPFAM" id="SSF53448">
    <property type="entry name" value="Nucleotide-diphospho-sugar transferases"/>
    <property type="match status" value="1"/>
</dbReference>
<keyword evidence="2" id="KW-0808">Transferase</keyword>
<dbReference type="RefSeq" id="WP_098038633.1">
    <property type="nucleotide sequence ID" value="NZ_CWGJ01000019.1"/>
</dbReference>
<dbReference type="Proteomes" id="UP000220251">
    <property type="component" value="Unassembled WGS sequence"/>
</dbReference>
<dbReference type="Pfam" id="PF00535">
    <property type="entry name" value="Glycos_transf_2"/>
    <property type="match status" value="1"/>
</dbReference>
<feature type="domain" description="Glycosyltransferase 2-like" evidence="1">
    <location>
        <begin position="12"/>
        <end position="116"/>
    </location>
</feature>
<dbReference type="AlphaFoldDB" id="A0A0H5E676"/>
<dbReference type="InterPro" id="IPR029044">
    <property type="entry name" value="Nucleotide-diphossugar_trans"/>
</dbReference>
<dbReference type="OrthoDB" id="9771846at2"/>
<dbReference type="Gene3D" id="3.90.550.10">
    <property type="entry name" value="Spore Coat Polysaccharide Biosynthesis Protein SpsA, Chain A"/>
    <property type="match status" value="1"/>
</dbReference>
<protein>
    <submittedName>
        <fullName evidence="2">Glycosyl transferase</fullName>
    </submittedName>
</protein>
<name>A0A0H5E676_9BACT</name>
<evidence type="ECO:0000259" key="1">
    <source>
        <dbReference type="Pfam" id="PF00535"/>
    </source>
</evidence>
<accession>A0A0H5E676</accession>
<proteinExistence type="predicted"/>
<evidence type="ECO:0000313" key="3">
    <source>
        <dbReference type="Proteomes" id="UP000220251"/>
    </source>
</evidence>
<dbReference type="PANTHER" id="PTHR43179:SF7">
    <property type="entry name" value="RHAMNOSYLTRANSFERASE WBBL"/>
    <property type="match status" value="1"/>
</dbReference>
<dbReference type="GO" id="GO:0016740">
    <property type="term" value="F:transferase activity"/>
    <property type="evidence" value="ECO:0007669"/>
    <property type="project" value="UniProtKB-KW"/>
</dbReference>
<dbReference type="PANTHER" id="PTHR43179">
    <property type="entry name" value="RHAMNOSYLTRANSFERASE WBBL"/>
    <property type="match status" value="1"/>
</dbReference>
<evidence type="ECO:0000313" key="2">
    <source>
        <dbReference type="EMBL" id="CRX38770.1"/>
    </source>
</evidence>